<dbReference type="Proteomes" id="UP000663860">
    <property type="component" value="Unassembled WGS sequence"/>
</dbReference>
<dbReference type="Proteomes" id="UP000663868">
    <property type="component" value="Unassembled WGS sequence"/>
</dbReference>
<evidence type="ECO:0000256" key="3">
    <source>
        <dbReference type="PROSITE-ProRule" id="PRU00339"/>
    </source>
</evidence>
<comment type="caution">
    <text evidence="6">The sequence shown here is derived from an EMBL/GenBank/DDBJ whole genome shotgun (WGS) entry which is preliminary data.</text>
</comment>
<evidence type="ECO:0000313" key="6">
    <source>
        <dbReference type="EMBL" id="CAF3601692.1"/>
    </source>
</evidence>
<dbReference type="Gene3D" id="3.90.176.10">
    <property type="entry name" value="Toxin ADP-ribosyltransferase, Chain A, domain 1"/>
    <property type="match status" value="1"/>
</dbReference>
<dbReference type="PROSITE" id="PS50005">
    <property type="entry name" value="TPR"/>
    <property type="match status" value="9"/>
</dbReference>
<dbReference type="PROSITE" id="PS51996">
    <property type="entry name" value="TR_MART"/>
    <property type="match status" value="1"/>
</dbReference>
<keyword evidence="2 3" id="KW-0802">TPR repeat</keyword>
<evidence type="ECO:0000256" key="1">
    <source>
        <dbReference type="ARBA" id="ARBA00022737"/>
    </source>
</evidence>
<evidence type="ECO:0008006" key="10">
    <source>
        <dbReference type="Google" id="ProtNLM"/>
    </source>
</evidence>
<dbReference type="EMBL" id="CAJOAZ010000565">
    <property type="protein sequence ID" value="CAF3675572.1"/>
    <property type="molecule type" value="Genomic_DNA"/>
</dbReference>
<feature type="repeat" description="TPR" evidence="3">
    <location>
        <begin position="636"/>
        <end position="669"/>
    </location>
</feature>
<reference evidence="6" key="1">
    <citation type="submission" date="2021-02" db="EMBL/GenBank/DDBJ databases">
        <authorList>
            <person name="Nowell W R."/>
        </authorList>
    </citation>
    <scope>NUCLEOTIDE SEQUENCE</scope>
</reference>
<dbReference type="Pfam" id="PF13181">
    <property type="entry name" value="TPR_8"/>
    <property type="match status" value="1"/>
</dbReference>
<dbReference type="SMART" id="SM00028">
    <property type="entry name" value="TPR"/>
    <property type="match status" value="10"/>
</dbReference>
<dbReference type="PROSITE" id="PS50293">
    <property type="entry name" value="TPR_REGION"/>
    <property type="match status" value="6"/>
</dbReference>
<accession>A0A818NA57</accession>
<feature type="repeat" description="TPR" evidence="3">
    <location>
        <begin position="804"/>
        <end position="837"/>
    </location>
</feature>
<feature type="repeat" description="TPR" evidence="3">
    <location>
        <begin position="594"/>
        <end position="627"/>
    </location>
</feature>
<evidence type="ECO:0000313" key="5">
    <source>
        <dbReference type="EMBL" id="CAF0764904.1"/>
    </source>
</evidence>
<dbReference type="PANTHER" id="PTHR45641">
    <property type="entry name" value="TETRATRICOPEPTIDE REPEAT PROTEIN (AFU_ORTHOLOGUE AFUA_6G03870)"/>
    <property type="match status" value="1"/>
</dbReference>
<feature type="repeat" description="TPR" evidence="3">
    <location>
        <begin position="678"/>
        <end position="711"/>
    </location>
</feature>
<proteinExistence type="predicted"/>
<evidence type="ECO:0000256" key="2">
    <source>
        <dbReference type="ARBA" id="ARBA00022803"/>
    </source>
</evidence>
<dbReference type="AlphaFoldDB" id="A0A818NA57"/>
<feature type="repeat" description="TPR" evidence="3">
    <location>
        <begin position="720"/>
        <end position="753"/>
    </location>
</feature>
<dbReference type="InterPro" id="IPR019734">
    <property type="entry name" value="TPR_rpt"/>
</dbReference>
<dbReference type="PRINTS" id="PR00381">
    <property type="entry name" value="KINESINLIGHT"/>
</dbReference>
<dbReference type="EMBL" id="CAJOBB010000998">
    <property type="protein sequence ID" value="CAF3791171.1"/>
    <property type="molecule type" value="Genomic_DNA"/>
</dbReference>
<dbReference type="PANTHER" id="PTHR45641:SF19">
    <property type="entry name" value="NEPHROCYSTIN-3"/>
    <property type="match status" value="1"/>
</dbReference>
<dbReference type="EMBL" id="CAJOAY010000247">
    <property type="protein sequence ID" value="CAF3601692.1"/>
    <property type="molecule type" value="Genomic_DNA"/>
</dbReference>
<name>A0A818NA57_9BILA</name>
<evidence type="ECO:0000256" key="4">
    <source>
        <dbReference type="SAM" id="MobiDB-lite"/>
    </source>
</evidence>
<feature type="repeat" description="TPR" evidence="3">
    <location>
        <begin position="762"/>
        <end position="795"/>
    </location>
</feature>
<evidence type="ECO:0000313" key="7">
    <source>
        <dbReference type="EMBL" id="CAF3675572.1"/>
    </source>
</evidence>
<dbReference type="Proteomes" id="UP000663881">
    <property type="component" value="Unassembled WGS sequence"/>
</dbReference>
<feature type="repeat" description="TPR" evidence="3">
    <location>
        <begin position="510"/>
        <end position="543"/>
    </location>
</feature>
<evidence type="ECO:0000313" key="8">
    <source>
        <dbReference type="EMBL" id="CAF3791171.1"/>
    </source>
</evidence>
<feature type="region of interest" description="Disordered" evidence="4">
    <location>
        <begin position="1"/>
        <end position="35"/>
    </location>
</feature>
<evidence type="ECO:0000313" key="9">
    <source>
        <dbReference type="Proteomes" id="UP000663881"/>
    </source>
</evidence>
<feature type="repeat" description="TPR" evidence="3">
    <location>
        <begin position="552"/>
        <end position="585"/>
    </location>
</feature>
<sequence length="862" mass="99630">MSESKSNHKKFRISGSESNQNAAESFRPTASSNFRQPQQRIVQNHVLLWLDTSIDQTNEDYENTLKQIQTITHDVNVFTQRDACIDFLTDTQEEIKSFLIVKDTMSQQIMPLINDIPQLDSIYIFNATEIPHEQWTKRCNKIKSVHTNIDDLCQALRISIKQFSHDSIPMSFITANEIDSTGNLNQLEPTFMYTQIFKDILLDIEHGEQAIKQFVAYCRDHDCVSAIYIDRFEKEYSSKAAIWWYTFPSDIYSMLNYGLRTMNADIIITMGFFLRDVHEQIQQLYEQQVNSFARKPFLVYRGQGLKKLDFEKLQKTKGGLISFNNFLSTSTDKEISLGFAQGALENRDMVGILFRMSIDPCIKSVPFASIKEVSYFKEGEILFSMHTVFRVGAIERMGNENQMYEVELQLTSDEDQQLRLLTDRLREEPGGTGWYRLGDLLLKIGQFNKAEELYNLLVEHTSDESEKALYYNQLGGVYMYQGNYEKAIWYYKELLKIREKSLPSNHSHLAAAYNNIGIVYDNIGEYSTALTFYEEALKFFEKTLASNHPSFATLYSNFGLVYYNMGEYSKALSFYEKALEIYRKALPPNHPSLATSYNNIGMVYHNMREYLKALSSHEKTLEIYQKTLPPLHPLLATSYNNIGMVYHNMGEYSKALSYHDKAFEIQQKALPFDHPDLATSYNNVGLVYSKMGEYSKALSLYEKTLEIYQKTLPPLHPLLATSYNNIGMVYHNMGEYSKALSSHEKALEIRQETLPFDHPDLATSYNNIGVMYDNMGEYSKALSFYEKALKIFEKTRPSDHSLLGTSYNNIGLMYHNMKEYPKALSCFERALGIWQRALPATHPHIKTVEQSIEFVEKIIKNS</sequence>
<dbReference type="Pfam" id="PF13424">
    <property type="entry name" value="TPR_12"/>
    <property type="match status" value="4"/>
</dbReference>
<keyword evidence="1" id="KW-0677">Repeat</keyword>
<dbReference type="Gene3D" id="1.25.40.10">
    <property type="entry name" value="Tetratricopeptide repeat domain"/>
    <property type="match status" value="4"/>
</dbReference>
<organism evidence="6 9">
    <name type="scientific">Adineta steineri</name>
    <dbReference type="NCBI Taxonomy" id="433720"/>
    <lineage>
        <taxon>Eukaryota</taxon>
        <taxon>Metazoa</taxon>
        <taxon>Spiralia</taxon>
        <taxon>Gnathifera</taxon>
        <taxon>Rotifera</taxon>
        <taxon>Eurotatoria</taxon>
        <taxon>Bdelloidea</taxon>
        <taxon>Adinetida</taxon>
        <taxon>Adinetidae</taxon>
        <taxon>Adineta</taxon>
    </lineage>
</organism>
<dbReference type="Proteomes" id="UP000663844">
    <property type="component" value="Unassembled WGS sequence"/>
</dbReference>
<protein>
    <recommendedName>
        <fullName evidence="10">NAD(P)(+)--arginine ADP-ribosyltransferase</fullName>
    </recommendedName>
</protein>
<feature type="repeat" description="TPR" evidence="3">
    <location>
        <begin position="468"/>
        <end position="501"/>
    </location>
</feature>
<gene>
    <name evidence="5" type="ORF">IZO911_LOCUS4937</name>
    <name evidence="8" type="ORF">KXQ929_LOCUS16466</name>
    <name evidence="6" type="ORF">OKA104_LOCUS6650</name>
    <name evidence="7" type="ORF">OXD698_LOCUS10556</name>
</gene>
<dbReference type="InterPro" id="IPR011990">
    <property type="entry name" value="TPR-like_helical_dom_sf"/>
</dbReference>
<dbReference type="SUPFAM" id="SSF48452">
    <property type="entry name" value="TPR-like"/>
    <property type="match status" value="2"/>
</dbReference>
<dbReference type="SUPFAM" id="SSF56399">
    <property type="entry name" value="ADP-ribosylation"/>
    <property type="match status" value="1"/>
</dbReference>
<dbReference type="Pfam" id="PF13374">
    <property type="entry name" value="TPR_10"/>
    <property type="match status" value="1"/>
</dbReference>
<feature type="compositionally biased region" description="Polar residues" evidence="4">
    <location>
        <begin position="15"/>
        <end position="35"/>
    </location>
</feature>
<dbReference type="EMBL" id="CAJNOE010000028">
    <property type="protein sequence ID" value="CAF0764904.1"/>
    <property type="molecule type" value="Genomic_DNA"/>
</dbReference>